<dbReference type="InterPro" id="IPR032508">
    <property type="entry name" value="FecR_C"/>
</dbReference>
<dbReference type="Pfam" id="PF16220">
    <property type="entry name" value="DUF4880"/>
    <property type="match status" value="1"/>
</dbReference>
<evidence type="ECO:0000313" key="5">
    <source>
        <dbReference type="EMBL" id="VAX05910.1"/>
    </source>
</evidence>
<dbReference type="EMBL" id="UOFW01000148">
    <property type="protein sequence ID" value="VAX05910.1"/>
    <property type="molecule type" value="Genomic_DNA"/>
</dbReference>
<dbReference type="Gene3D" id="3.55.50.30">
    <property type="match status" value="1"/>
</dbReference>
<evidence type="ECO:0000259" key="3">
    <source>
        <dbReference type="Pfam" id="PF16220"/>
    </source>
</evidence>
<keyword evidence="1" id="KW-1133">Transmembrane helix</keyword>
<feature type="domain" description="FecR N-terminal" evidence="3">
    <location>
        <begin position="16"/>
        <end position="55"/>
    </location>
</feature>
<name>A0A3B1B6K6_9ZZZZ</name>
<proteinExistence type="predicted"/>
<keyword evidence="1" id="KW-0472">Membrane</keyword>
<dbReference type="Pfam" id="PF16344">
    <property type="entry name" value="FecR_C"/>
    <property type="match status" value="1"/>
</dbReference>
<dbReference type="PANTHER" id="PTHR30273:SF2">
    <property type="entry name" value="PROTEIN FECR"/>
    <property type="match status" value="1"/>
</dbReference>
<evidence type="ECO:0000256" key="1">
    <source>
        <dbReference type="SAM" id="Phobius"/>
    </source>
</evidence>
<evidence type="ECO:0008006" key="6">
    <source>
        <dbReference type="Google" id="ProtNLM"/>
    </source>
</evidence>
<gene>
    <name evidence="5" type="ORF">MNBD_ALPHA03-1684</name>
</gene>
<dbReference type="PIRSF" id="PIRSF018266">
    <property type="entry name" value="FecR"/>
    <property type="match status" value="1"/>
</dbReference>
<evidence type="ECO:0000259" key="4">
    <source>
        <dbReference type="Pfam" id="PF16344"/>
    </source>
</evidence>
<feature type="transmembrane region" description="Helical" evidence="1">
    <location>
        <begin position="99"/>
        <end position="120"/>
    </location>
</feature>
<feature type="domain" description="FecR protein" evidence="2">
    <location>
        <begin position="132"/>
        <end position="224"/>
    </location>
</feature>
<feature type="domain" description="Protein FecR C-terminal" evidence="4">
    <location>
        <begin position="279"/>
        <end position="338"/>
    </location>
</feature>
<sequence>MTDKKNTEFIDDIANEAAEWFLKLQGGDLSETEYLKWQAWHMQSDANRQAFSKAEDCWNALDNITDVTLESLKAEQDIIPLSSAKSGGRRFMPHNIKRHIKLAGGIAAALVIALSIGLSYQNFLAASPDATTYQTARANQKIINLDDGSKISLGARSIVNVDYSPMARRITLVRGEAVFDVSKDKTRPFIVKTGNGTVTAIGTKFNIHATNKNIIVTVIEGIVEVNPYLANDNTENTPLPRVGAGKAVSYGRDGSISEIVESNVDAAVSWERGLLVRVNTSLASVIEDVNRYSSREIIIGDPALNDIRFTGTVLNDGIDNWLRGLSIAYPIKVLDSGHNAILLLKKTE</sequence>
<dbReference type="InterPro" id="IPR006860">
    <property type="entry name" value="FecR"/>
</dbReference>
<dbReference type="Pfam" id="PF04773">
    <property type="entry name" value="FecR"/>
    <property type="match status" value="1"/>
</dbReference>
<keyword evidence="1" id="KW-0812">Transmembrane</keyword>
<dbReference type="GO" id="GO:0016989">
    <property type="term" value="F:sigma factor antagonist activity"/>
    <property type="evidence" value="ECO:0007669"/>
    <property type="project" value="TreeGrafter"/>
</dbReference>
<organism evidence="5">
    <name type="scientific">hydrothermal vent metagenome</name>
    <dbReference type="NCBI Taxonomy" id="652676"/>
    <lineage>
        <taxon>unclassified sequences</taxon>
        <taxon>metagenomes</taxon>
        <taxon>ecological metagenomes</taxon>
    </lineage>
</organism>
<protein>
    <recommendedName>
        <fullName evidence="6">FecR protein domain-containing protein</fullName>
    </recommendedName>
</protein>
<evidence type="ECO:0000259" key="2">
    <source>
        <dbReference type="Pfam" id="PF04773"/>
    </source>
</evidence>
<dbReference type="PANTHER" id="PTHR30273">
    <property type="entry name" value="PERIPLASMIC SIGNAL SENSOR AND SIGMA FACTOR ACTIVATOR FECR-RELATED"/>
    <property type="match status" value="1"/>
</dbReference>
<dbReference type="InterPro" id="IPR032623">
    <property type="entry name" value="FecR_N"/>
</dbReference>
<dbReference type="InterPro" id="IPR012373">
    <property type="entry name" value="Ferrdict_sens_TM"/>
</dbReference>
<accession>A0A3B1B6K6</accession>
<reference evidence="5" key="1">
    <citation type="submission" date="2018-06" db="EMBL/GenBank/DDBJ databases">
        <authorList>
            <person name="Zhirakovskaya E."/>
        </authorList>
    </citation>
    <scope>NUCLEOTIDE SEQUENCE</scope>
</reference>
<dbReference type="Gene3D" id="2.60.120.1440">
    <property type="match status" value="1"/>
</dbReference>
<dbReference type="AlphaFoldDB" id="A0A3B1B6K6"/>